<evidence type="ECO:0000313" key="3">
    <source>
        <dbReference type="EMBL" id="KAB7517965.1"/>
    </source>
</evidence>
<dbReference type="InterPro" id="IPR003362">
    <property type="entry name" value="Bact_transf"/>
</dbReference>
<dbReference type="Pfam" id="PF02397">
    <property type="entry name" value="Bac_transf"/>
    <property type="match status" value="1"/>
</dbReference>
<keyword evidence="3" id="KW-0808">Transferase</keyword>
<keyword evidence="1" id="KW-0812">Transmembrane</keyword>
<evidence type="ECO:0000259" key="2">
    <source>
        <dbReference type="Pfam" id="PF02397"/>
    </source>
</evidence>
<dbReference type="RefSeq" id="WP_152118868.1">
    <property type="nucleotide sequence ID" value="NZ_QJOW01000001.1"/>
</dbReference>
<dbReference type="EMBL" id="QJOW01000001">
    <property type="protein sequence ID" value="KAB7517965.1"/>
    <property type="molecule type" value="Genomic_DNA"/>
</dbReference>
<keyword evidence="1" id="KW-1133">Transmembrane helix</keyword>
<feature type="domain" description="Bacterial sugar transferase" evidence="2">
    <location>
        <begin position="282"/>
        <end position="459"/>
    </location>
</feature>
<evidence type="ECO:0000256" key="1">
    <source>
        <dbReference type="SAM" id="Phobius"/>
    </source>
</evidence>
<dbReference type="GO" id="GO:0016780">
    <property type="term" value="F:phosphotransferase activity, for other substituted phosphate groups"/>
    <property type="evidence" value="ECO:0007669"/>
    <property type="project" value="TreeGrafter"/>
</dbReference>
<dbReference type="AlphaFoldDB" id="A0A5N5UGW5"/>
<organism evidence="3 4">
    <name type="scientific">Halosegnis rubeus</name>
    <dbReference type="NCBI Taxonomy" id="2212850"/>
    <lineage>
        <taxon>Archaea</taxon>
        <taxon>Methanobacteriati</taxon>
        <taxon>Methanobacteriota</taxon>
        <taxon>Stenosarchaea group</taxon>
        <taxon>Halobacteria</taxon>
        <taxon>Halobacteriales</taxon>
        <taxon>Natronomonadaceae</taxon>
        <taxon>Halosegnis</taxon>
    </lineage>
</organism>
<accession>A0A5N5UGW5</accession>
<name>A0A5N5UGW5_9EURY</name>
<dbReference type="OrthoDB" id="340745at2157"/>
<gene>
    <name evidence="3" type="ORF">DMP03_00950</name>
</gene>
<feature type="transmembrane region" description="Helical" evidence="1">
    <location>
        <begin position="85"/>
        <end position="104"/>
    </location>
</feature>
<dbReference type="Proteomes" id="UP000326302">
    <property type="component" value="Unassembled WGS sequence"/>
</dbReference>
<feature type="transmembrane region" description="Helical" evidence="1">
    <location>
        <begin position="54"/>
        <end position="73"/>
    </location>
</feature>
<dbReference type="PANTHER" id="PTHR30576">
    <property type="entry name" value="COLANIC BIOSYNTHESIS UDP-GLUCOSE LIPID CARRIER TRANSFERASE"/>
    <property type="match status" value="1"/>
</dbReference>
<reference evidence="3 4" key="1">
    <citation type="submission" date="2019-10" db="EMBL/GenBank/DDBJ databases">
        <title>Unraveling microbial dark matter from salterns through culturing: the case of the genus Halosegnis.</title>
        <authorList>
            <person name="Duran-Viseras A."/>
            <person name="Andrei A.-S."/>
            <person name="Vera-Gargallo B."/>
            <person name="Ghai R."/>
            <person name="Sanchez-Porro C."/>
            <person name="Ventosa A."/>
        </authorList>
    </citation>
    <scope>NUCLEOTIDE SEQUENCE [LARGE SCALE GENOMIC DNA]</scope>
    <source>
        <strain evidence="3 4">F17-44</strain>
    </source>
</reference>
<sequence length="473" mass="51993">MNGGWRYRLLSVVGVAALTVGAVGVANLEPVQQVFSLLPVVGPLPFDSAVGVEFAWEAAIATVVVLGAVFSLYKPRPRRILDTWFYALKRVVVALLAMAAIGYADATYALPRATLIVTGLLLVVTLPVWFVVIRRRPRTDGERTIIIGDDPTKIADVLTAIDGPVLGYVSPPSSYDDSWPVSLTSQLTDGGEPIGTDDLPNLGGLSRLDDVLVEYDVGTAVLAFARPDRAEFFGALDTCYEHGVAAKVHRTHADVVLTRGPMDGALVDIDLEPWDWLDHVTKRLFDVVFAGTALLVLSPLIAAIAVAIKLDSAGPVLYRQTRTAAFGDTFTIAKFRSMYPESEDAAPVDDDENDRITRVGRVLRRTHLDEIPQLWPILRGEMSVVGPRAAWTTEEELLEAETDQWRRRWFVKPGLTGLAQVNDASSTNPEAKLRYDTEYIRCQSLWFDLKIVIRQLWMVATDIASAVAQRVNN</sequence>
<keyword evidence="1" id="KW-0472">Membrane</keyword>
<protein>
    <submittedName>
        <fullName evidence="3">Sugar transferase</fullName>
    </submittedName>
</protein>
<evidence type="ECO:0000313" key="4">
    <source>
        <dbReference type="Proteomes" id="UP000326302"/>
    </source>
</evidence>
<feature type="transmembrane region" description="Helical" evidence="1">
    <location>
        <begin position="110"/>
        <end position="133"/>
    </location>
</feature>
<dbReference type="PANTHER" id="PTHR30576:SF0">
    <property type="entry name" value="UNDECAPRENYL-PHOSPHATE N-ACETYLGALACTOSAMINYL 1-PHOSPHATE TRANSFERASE-RELATED"/>
    <property type="match status" value="1"/>
</dbReference>
<feature type="transmembrane region" description="Helical" evidence="1">
    <location>
        <begin position="287"/>
        <end position="308"/>
    </location>
</feature>
<comment type="caution">
    <text evidence="3">The sequence shown here is derived from an EMBL/GenBank/DDBJ whole genome shotgun (WGS) entry which is preliminary data.</text>
</comment>
<proteinExistence type="predicted"/>